<organism evidence="1 2">
    <name type="scientific">Pedobacter rhizosphaerae</name>
    <dbReference type="NCBI Taxonomy" id="390241"/>
    <lineage>
        <taxon>Bacteria</taxon>
        <taxon>Pseudomonadati</taxon>
        <taxon>Bacteroidota</taxon>
        <taxon>Sphingobacteriia</taxon>
        <taxon>Sphingobacteriales</taxon>
        <taxon>Sphingobacteriaceae</taxon>
        <taxon>Pedobacter</taxon>
    </lineage>
</organism>
<gene>
    <name evidence="1" type="ORF">SAMN04488023_106189</name>
</gene>
<name>A0A1H9MX47_9SPHI</name>
<keyword evidence="2" id="KW-1185">Reference proteome</keyword>
<proteinExistence type="predicted"/>
<reference evidence="1 2" key="1">
    <citation type="submission" date="2016-10" db="EMBL/GenBank/DDBJ databases">
        <authorList>
            <person name="de Groot N.N."/>
        </authorList>
    </citation>
    <scope>NUCLEOTIDE SEQUENCE [LARGE SCALE GENOMIC DNA]</scope>
    <source>
        <strain evidence="1 2">DSM 18610</strain>
    </source>
</reference>
<evidence type="ECO:0000313" key="2">
    <source>
        <dbReference type="Proteomes" id="UP000199572"/>
    </source>
</evidence>
<evidence type="ECO:0000313" key="1">
    <source>
        <dbReference type="EMBL" id="SER28039.1"/>
    </source>
</evidence>
<dbReference type="RefSeq" id="WP_090882915.1">
    <property type="nucleotide sequence ID" value="NZ_FOGG01000006.1"/>
</dbReference>
<protein>
    <submittedName>
        <fullName evidence="1">Uncharacterized protein</fullName>
    </submittedName>
</protein>
<dbReference type="EMBL" id="FOGG01000006">
    <property type="protein sequence ID" value="SER28039.1"/>
    <property type="molecule type" value="Genomic_DNA"/>
</dbReference>
<dbReference type="STRING" id="390241.SAMN04488023_106189"/>
<dbReference type="AlphaFoldDB" id="A0A1H9MX47"/>
<sequence length="460" mass="52730">MKKVLIILLAIITLLAVAYFGFFKYRQIQANNFLIPSNAESVVKINVDELYKTIAISYLKHPKQYAGSEKKDLKKRIEDLHMGLEIPANFYLYSLKGNQGNYFTKLKINDNIAFSRFITRYFKQIKKDSKTKNTFAQLPDSTLSIVFSSTEVAIGYHPAKSNLRSVLTAILANQNAIKFKDSQFGALSSLPDHIAFKCQESLATFNFYDGKLKFNSEFTSDQILPFEKPQHRKLNPNSSLSMWLNADFKIDKRSAVSSAKQRFLSFYKGYMDIEWLKTTNKKDTVVSFEFNDDFERIEKKQVIDRKIPQLYINMDADARAVTKYLVDSNLVDLSTGRISAAAIPLYQIYFNSNGDQVQFNTVNKAAFNIKKVPAEDFFHLHIDFEKLLKDASLPILTDKLLALKKLESKGRKIGTNQIKFETVVEFQNVEANSLIQLIKMYQKLKSTPIQINFGSLIPKH</sequence>
<dbReference type="OrthoDB" id="637901at2"/>
<accession>A0A1H9MX47</accession>
<dbReference type="Proteomes" id="UP000199572">
    <property type="component" value="Unassembled WGS sequence"/>
</dbReference>